<dbReference type="Proteomes" id="UP000464754">
    <property type="component" value="Chromosome"/>
</dbReference>
<organism evidence="2 3">
    <name type="scientific">Amedibacterium intestinale</name>
    <dbReference type="NCBI Taxonomy" id="2583452"/>
    <lineage>
        <taxon>Bacteria</taxon>
        <taxon>Bacillati</taxon>
        <taxon>Bacillota</taxon>
        <taxon>Erysipelotrichia</taxon>
        <taxon>Erysipelotrichales</taxon>
        <taxon>Erysipelotrichaceae</taxon>
        <taxon>Amedibacterium</taxon>
    </lineage>
</organism>
<protein>
    <submittedName>
        <fullName evidence="2">Uncharacterized protein</fullName>
    </submittedName>
</protein>
<name>A0A6N4TGJ3_9FIRM</name>
<dbReference type="KEGG" id="aarg:Aargi30884_08060"/>
<dbReference type="RefSeq" id="WP_115715057.1">
    <property type="nucleotide sequence ID" value="NZ_AP019695.1"/>
</dbReference>
<keyword evidence="3" id="KW-1185">Reference proteome</keyword>
<feature type="signal peptide" evidence="1">
    <location>
        <begin position="1"/>
        <end position="27"/>
    </location>
</feature>
<accession>A0A6N4TGJ3</accession>
<keyword evidence="1" id="KW-0732">Signal</keyword>
<reference evidence="3" key="1">
    <citation type="submission" date="2019-05" db="EMBL/GenBank/DDBJ databases">
        <title>Complete genome sequencing of Absiella argi strain JCM 30884.</title>
        <authorList>
            <person name="Sakamoto M."/>
            <person name="Murakami T."/>
            <person name="Mori H."/>
        </authorList>
    </citation>
    <scope>NUCLEOTIDE SEQUENCE [LARGE SCALE GENOMIC DNA]</scope>
    <source>
        <strain evidence="3">JCM 30884</strain>
    </source>
</reference>
<gene>
    <name evidence="2" type="ORF">Aargi30884_08060</name>
</gene>
<evidence type="ECO:0000313" key="2">
    <source>
        <dbReference type="EMBL" id="BBK21903.1"/>
    </source>
</evidence>
<evidence type="ECO:0000313" key="3">
    <source>
        <dbReference type="Proteomes" id="UP000464754"/>
    </source>
</evidence>
<proteinExistence type="predicted"/>
<feature type="chain" id="PRO_5026822948" evidence="1">
    <location>
        <begin position="28"/>
        <end position="173"/>
    </location>
</feature>
<sequence>MKKIITLIISLCLLVGVSGNTIVSVNAKDSQEGYIVETTESYSENQKEQLKKADHVFSQEELKNTLYAGKHVEVIDGKLYVENRAIGAVVLWLYVSGIPRIIGWMAAGGLVTYTSNKILKTEVINQIKHAWNTYSDMTDAYVSEQQKLKSIKTSNGRICIVRPNGHGYDCSMR</sequence>
<dbReference type="EMBL" id="AP019695">
    <property type="protein sequence ID" value="BBK21903.1"/>
    <property type="molecule type" value="Genomic_DNA"/>
</dbReference>
<dbReference type="AlphaFoldDB" id="A0A6N4TGJ3"/>
<evidence type="ECO:0000256" key="1">
    <source>
        <dbReference type="SAM" id="SignalP"/>
    </source>
</evidence>